<accession>A0A167LCS5</accession>
<proteinExistence type="predicted"/>
<evidence type="ECO:0000256" key="1">
    <source>
        <dbReference type="SAM" id="MobiDB-lite"/>
    </source>
</evidence>
<sequence length="496" mass="55816">MFIAASSLPACRRQRCALPHALQGMSSADEKQWFDLLEEITRVMKPGATFEFVDEDILFPGLTKPPPSPRSSLVAAPGPAASGSSTGLPSLTEHSTASSSQEGLARASASGSSGSLSLSLSLRQTTSNGTGREAGPYSLSREELLGLPGEHDHSLIEKLFNSVFQNRGINMEPTGGVQMFINMYLVDVQSCPPLVFPAQVWGGKSAPRMPSYDTESLATMPNNSGLHSLSRQGYLPNESFNAQHMINAQHTVGPQQLAHVLAVREAMWEEYCRLRSNEHAVVEQRAQERLEIRQRQAEREAEAREGRLPPSIDLVGNEGTSEKHHQLIEHHQRVVEQETSRDAARLAELDRLERASQEERIKSRSRLRGNMPDEIVVDRVQLASGGIAEWTDVTVVLGPNDRSRDREVFDILVDRYERDMRYRTQHTDTTARYLHCAEPPRTHLTGDELAREDEWRRGFQEYMDRGNDEELVWRRMRMYTARKSRRRLGTERAGRI</sequence>
<dbReference type="EMBL" id="KV417288">
    <property type="protein sequence ID" value="KZO95558.1"/>
    <property type="molecule type" value="Genomic_DNA"/>
</dbReference>
<name>A0A167LCS5_CALVF</name>
<evidence type="ECO:0000313" key="2">
    <source>
        <dbReference type="EMBL" id="KZO95558.1"/>
    </source>
</evidence>
<dbReference type="OrthoDB" id="2013972at2759"/>
<dbReference type="AlphaFoldDB" id="A0A167LCS5"/>
<dbReference type="STRING" id="1330018.A0A167LCS5"/>
<feature type="compositionally biased region" description="Low complexity" evidence="1">
    <location>
        <begin position="103"/>
        <end position="118"/>
    </location>
</feature>
<feature type="compositionally biased region" description="Low complexity" evidence="1">
    <location>
        <begin position="71"/>
        <end position="91"/>
    </location>
</feature>
<keyword evidence="3" id="KW-1185">Reference proteome</keyword>
<protein>
    <submittedName>
        <fullName evidence="2">Uncharacterized protein</fullName>
    </submittedName>
</protein>
<feature type="compositionally biased region" description="Polar residues" evidence="1">
    <location>
        <begin position="92"/>
        <end position="102"/>
    </location>
</feature>
<organism evidence="2 3">
    <name type="scientific">Calocera viscosa (strain TUFC12733)</name>
    <dbReference type="NCBI Taxonomy" id="1330018"/>
    <lineage>
        <taxon>Eukaryota</taxon>
        <taxon>Fungi</taxon>
        <taxon>Dikarya</taxon>
        <taxon>Basidiomycota</taxon>
        <taxon>Agaricomycotina</taxon>
        <taxon>Dacrymycetes</taxon>
        <taxon>Dacrymycetales</taxon>
        <taxon>Dacrymycetaceae</taxon>
        <taxon>Calocera</taxon>
    </lineage>
</organism>
<evidence type="ECO:0000313" key="3">
    <source>
        <dbReference type="Proteomes" id="UP000076738"/>
    </source>
</evidence>
<reference evidence="2 3" key="1">
    <citation type="journal article" date="2016" name="Mol. Biol. Evol.">
        <title>Comparative Genomics of Early-Diverging Mushroom-Forming Fungi Provides Insights into the Origins of Lignocellulose Decay Capabilities.</title>
        <authorList>
            <person name="Nagy L.G."/>
            <person name="Riley R."/>
            <person name="Tritt A."/>
            <person name="Adam C."/>
            <person name="Daum C."/>
            <person name="Floudas D."/>
            <person name="Sun H."/>
            <person name="Yadav J.S."/>
            <person name="Pangilinan J."/>
            <person name="Larsson K.H."/>
            <person name="Matsuura K."/>
            <person name="Barry K."/>
            <person name="Labutti K."/>
            <person name="Kuo R."/>
            <person name="Ohm R.A."/>
            <person name="Bhattacharya S.S."/>
            <person name="Shirouzu T."/>
            <person name="Yoshinaga Y."/>
            <person name="Martin F.M."/>
            <person name="Grigoriev I.V."/>
            <person name="Hibbett D.S."/>
        </authorList>
    </citation>
    <scope>NUCLEOTIDE SEQUENCE [LARGE SCALE GENOMIC DNA]</scope>
    <source>
        <strain evidence="2 3">TUFC12733</strain>
    </source>
</reference>
<gene>
    <name evidence="2" type="ORF">CALVIDRAFT_537950</name>
</gene>
<feature type="region of interest" description="Disordered" evidence="1">
    <location>
        <begin position="61"/>
        <end position="118"/>
    </location>
</feature>
<dbReference type="Proteomes" id="UP000076738">
    <property type="component" value="Unassembled WGS sequence"/>
</dbReference>